<accession>A0A2P2P177</accession>
<reference evidence="1" key="1">
    <citation type="submission" date="2018-02" db="EMBL/GenBank/DDBJ databases">
        <title>Rhizophora mucronata_Transcriptome.</title>
        <authorList>
            <person name="Meera S.P."/>
            <person name="Sreeshan A."/>
            <person name="Augustine A."/>
        </authorList>
    </citation>
    <scope>NUCLEOTIDE SEQUENCE</scope>
    <source>
        <tissue evidence="1">Leaf</tissue>
    </source>
</reference>
<organism evidence="1">
    <name type="scientific">Rhizophora mucronata</name>
    <name type="common">Asiatic mangrove</name>
    <dbReference type="NCBI Taxonomy" id="61149"/>
    <lineage>
        <taxon>Eukaryota</taxon>
        <taxon>Viridiplantae</taxon>
        <taxon>Streptophyta</taxon>
        <taxon>Embryophyta</taxon>
        <taxon>Tracheophyta</taxon>
        <taxon>Spermatophyta</taxon>
        <taxon>Magnoliopsida</taxon>
        <taxon>eudicotyledons</taxon>
        <taxon>Gunneridae</taxon>
        <taxon>Pentapetalae</taxon>
        <taxon>rosids</taxon>
        <taxon>fabids</taxon>
        <taxon>Malpighiales</taxon>
        <taxon>Rhizophoraceae</taxon>
        <taxon>Rhizophora</taxon>
    </lineage>
</organism>
<dbReference type="EMBL" id="GGEC01067915">
    <property type="protein sequence ID" value="MBX48399.1"/>
    <property type="molecule type" value="Transcribed_RNA"/>
</dbReference>
<evidence type="ECO:0000313" key="1">
    <source>
        <dbReference type="EMBL" id="MBX48399.1"/>
    </source>
</evidence>
<sequence>MLKYSNSFVEMFSTRCHLWKSKRVYK</sequence>
<dbReference type="AlphaFoldDB" id="A0A2P2P177"/>
<name>A0A2P2P177_RHIMU</name>
<proteinExistence type="predicted"/>
<protein>
    <submittedName>
        <fullName evidence="1">Uncharacterized protein</fullName>
    </submittedName>
</protein>